<feature type="region of interest" description="Disordered" evidence="1">
    <location>
        <begin position="678"/>
        <end position="697"/>
    </location>
</feature>
<keyword evidence="2" id="KW-0812">Transmembrane</keyword>
<evidence type="ECO:0000256" key="1">
    <source>
        <dbReference type="SAM" id="MobiDB-lite"/>
    </source>
</evidence>
<proteinExistence type="predicted"/>
<keyword evidence="2" id="KW-1133">Transmembrane helix</keyword>
<feature type="transmembrane region" description="Helical" evidence="2">
    <location>
        <begin position="20"/>
        <end position="41"/>
    </location>
</feature>
<feature type="transmembrane region" description="Helical" evidence="2">
    <location>
        <begin position="156"/>
        <end position="177"/>
    </location>
</feature>
<feature type="transmembrane region" description="Helical" evidence="2">
    <location>
        <begin position="124"/>
        <end position="141"/>
    </location>
</feature>
<evidence type="ECO:0000256" key="2">
    <source>
        <dbReference type="SAM" id="Phobius"/>
    </source>
</evidence>
<accession>A0A9N9BS72</accession>
<feature type="transmembrane region" description="Helical" evidence="2">
    <location>
        <begin position="95"/>
        <end position="115"/>
    </location>
</feature>
<feature type="region of interest" description="Disordered" evidence="1">
    <location>
        <begin position="712"/>
        <end position="754"/>
    </location>
</feature>
<protein>
    <submittedName>
        <fullName evidence="4">15978_t:CDS:1</fullName>
    </submittedName>
</protein>
<feature type="transmembrane region" description="Helical" evidence="2">
    <location>
        <begin position="189"/>
        <end position="208"/>
    </location>
</feature>
<dbReference type="PANTHER" id="PTHR35152:SF1">
    <property type="entry name" value="DOMAIN SIGNALLING PROTEIN, PUTATIVE (AFU_ORTHOLOGUE AFUA_5G11310)-RELATED"/>
    <property type="match status" value="1"/>
</dbReference>
<name>A0A9N9BS72_9GLOM</name>
<dbReference type="PANTHER" id="PTHR35152">
    <property type="entry name" value="DOMAIN SIGNALLING PROTEIN, PUTATIVE (AFU_ORTHOLOGUE AFUA_5G11310)-RELATED"/>
    <property type="match status" value="1"/>
</dbReference>
<sequence length="1003" mass="114105">MTPQPMNFTSDDKVEVDVNNLLIISSYCISVLGIMTTIELLGRRNSKHNRMDYFKLMGGAFCLGFVGIWSAHFIGMKALSFRVHIRPQSIAYNPWFTLSSLIIAVATSNLAFFLVRRKNDNKRIFFGGILSGSGLAFMHYISQFAVSTCIIRYDPLYVGLSVLVSIAVNIIDLYIFFRLRRWQYRWYKKLFCAMIVGLNLCGVYIVAYRGTSYSNFSIHEVEKSNEELLVGAIGAGSIFTCTFLLAVVTIVRSKELNRKVYAQKVALGAVIYDENGRILVTKDGHLPYEKISNEFSQGLETEFTSQHPVFQWIYRLTYDWGSIKKWLPYIEAHMKKNPKSRIGAGNYLSDTYAVQFIEMFIHSAKLLAESLNTPLDEAGILFDHVLVTGSYSEQTYDSRKKRNTKFGNKMEHELGKNTRINSNADESNESIDIKEDVYQISNDNNQSTPLPSKFGKGQMIFLVKQINSGTSNPNSRFDRTPIQIQNRVESTSSSSSHHPNFKEIEKYKKLGCEFVSPQSIAPTMAEQIGITSAQMKIYFEKMFHYSKNGLSRIMEENCVYTGLFVTRNENRDNGVTSKGGGGDNKFRSSGFSSFSSADNTRISVLSRKGDRILPEEEQIMVMDHFRHQIPISKLPSVKNIGNIEKEYIKRKSGITVTEFMQQLGHSFFGTATKIDDDDLMENQRKKNTRETRHENKGKRLLSRISINKIIQSPSRKRSVPDELHSDNSLPSSPSSLETPYEADEQELPNYDDNILPVDDYASDSLYEFRHGLDQSLHRLTNIINEDQLYTDARLVPIIFEVPINSGDVNLVSDEISQNVSAPSSTIISSISLVGSTSSIVPSPLTLALPTSHRTKKSAKLIIFHLKLPQDVKPKLTRGEVCFIPFGMFEIYQNVLYYNNEQEMKNWRRTVDNEIGKIVRKKESTMKRGRVFMHRSRKTEDENVIEMMTMGGNRLVTVNEEHSDNESADVKVHEEKRWYHVIIEGSYNNMSDGSRNNDGESENG</sequence>
<dbReference type="EMBL" id="CAJVPV010004500">
    <property type="protein sequence ID" value="CAG8574505.1"/>
    <property type="molecule type" value="Genomic_DNA"/>
</dbReference>
<feature type="compositionally biased region" description="Basic and acidic residues" evidence="1">
    <location>
        <begin position="681"/>
        <end position="694"/>
    </location>
</feature>
<feature type="transmembrane region" description="Helical" evidence="2">
    <location>
        <begin position="53"/>
        <end position="75"/>
    </location>
</feature>
<feature type="domain" description="MHYT" evidence="3">
    <location>
        <begin position="18"/>
        <end position="214"/>
    </location>
</feature>
<dbReference type="Pfam" id="PF03707">
    <property type="entry name" value="MHYT"/>
    <property type="match status" value="2"/>
</dbReference>
<gene>
    <name evidence="4" type="ORF">AMORRO_LOCUS6630</name>
</gene>
<dbReference type="OrthoDB" id="264015at2759"/>
<dbReference type="PROSITE" id="PS50924">
    <property type="entry name" value="MHYT"/>
    <property type="match status" value="1"/>
</dbReference>
<keyword evidence="5" id="KW-1185">Reference proteome</keyword>
<dbReference type="InterPro" id="IPR005330">
    <property type="entry name" value="MHYT_dom"/>
</dbReference>
<evidence type="ECO:0000313" key="5">
    <source>
        <dbReference type="Proteomes" id="UP000789342"/>
    </source>
</evidence>
<feature type="transmembrane region" description="Helical" evidence="2">
    <location>
        <begin position="228"/>
        <end position="251"/>
    </location>
</feature>
<keyword evidence="2" id="KW-0472">Membrane</keyword>
<dbReference type="AlphaFoldDB" id="A0A9N9BS72"/>
<reference evidence="4" key="1">
    <citation type="submission" date="2021-06" db="EMBL/GenBank/DDBJ databases">
        <authorList>
            <person name="Kallberg Y."/>
            <person name="Tangrot J."/>
            <person name="Rosling A."/>
        </authorList>
    </citation>
    <scope>NUCLEOTIDE SEQUENCE</scope>
    <source>
        <strain evidence="4">CL551</strain>
    </source>
</reference>
<evidence type="ECO:0000313" key="4">
    <source>
        <dbReference type="EMBL" id="CAG8574505.1"/>
    </source>
</evidence>
<organism evidence="4 5">
    <name type="scientific">Acaulospora morrowiae</name>
    <dbReference type="NCBI Taxonomy" id="94023"/>
    <lineage>
        <taxon>Eukaryota</taxon>
        <taxon>Fungi</taxon>
        <taxon>Fungi incertae sedis</taxon>
        <taxon>Mucoromycota</taxon>
        <taxon>Glomeromycotina</taxon>
        <taxon>Glomeromycetes</taxon>
        <taxon>Diversisporales</taxon>
        <taxon>Acaulosporaceae</taxon>
        <taxon>Acaulospora</taxon>
    </lineage>
</organism>
<dbReference type="Proteomes" id="UP000789342">
    <property type="component" value="Unassembled WGS sequence"/>
</dbReference>
<comment type="caution">
    <text evidence="4">The sequence shown here is derived from an EMBL/GenBank/DDBJ whole genome shotgun (WGS) entry which is preliminary data.</text>
</comment>
<evidence type="ECO:0000259" key="3">
    <source>
        <dbReference type="PROSITE" id="PS50924"/>
    </source>
</evidence>